<organism evidence="7 8">
    <name type="scientific">Lolium multiflorum</name>
    <name type="common">Italian ryegrass</name>
    <name type="synonym">Lolium perenne subsp. multiflorum</name>
    <dbReference type="NCBI Taxonomy" id="4521"/>
    <lineage>
        <taxon>Eukaryota</taxon>
        <taxon>Viridiplantae</taxon>
        <taxon>Streptophyta</taxon>
        <taxon>Embryophyta</taxon>
        <taxon>Tracheophyta</taxon>
        <taxon>Spermatophyta</taxon>
        <taxon>Magnoliopsida</taxon>
        <taxon>Liliopsida</taxon>
        <taxon>Poales</taxon>
        <taxon>Poaceae</taxon>
        <taxon>BOP clade</taxon>
        <taxon>Pooideae</taxon>
        <taxon>Poodae</taxon>
        <taxon>Poeae</taxon>
        <taxon>Poeae Chloroplast Group 2 (Poeae type)</taxon>
        <taxon>Loliodinae</taxon>
        <taxon>Loliinae</taxon>
        <taxon>Lolium</taxon>
    </lineage>
</organism>
<feature type="domain" description="Integrase catalytic" evidence="6">
    <location>
        <begin position="447"/>
        <end position="613"/>
    </location>
</feature>
<dbReference type="InterPro" id="IPR025724">
    <property type="entry name" value="GAG-pre-integrase_dom"/>
</dbReference>
<keyword evidence="1" id="KW-0645">Protease</keyword>
<dbReference type="InterPro" id="IPR039537">
    <property type="entry name" value="Retrotran_Ty1/copia-like"/>
</dbReference>
<dbReference type="PROSITE" id="PS50994">
    <property type="entry name" value="INTEGRASE"/>
    <property type="match status" value="1"/>
</dbReference>
<dbReference type="InterPro" id="IPR036397">
    <property type="entry name" value="RNaseH_sf"/>
</dbReference>
<keyword evidence="4" id="KW-0175">Coiled coil</keyword>
<dbReference type="Pfam" id="PF13976">
    <property type="entry name" value="gag_pre-integrs"/>
    <property type="match status" value="1"/>
</dbReference>
<gene>
    <name evidence="7" type="ORF">QYE76_046659</name>
</gene>
<dbReference type="GO" id="GO:0003676">
    <property type="term" value="F:nucleic acid binding"/>
    <property type="evidence" value="ECO:0007669"/>
    <property type="project" value="InterPro"/>
</dbReference>
<evidence type="ECO:0000313" key="7">
    <source>
        <dbReference type="EMBL" id="KAK1685811.1"/>
    </source>
</evidence>
<dbReference type="GO" id="GO:0015074">
    <property type="term" value="P:DNA integration"/>
    <property type="evidence" value="ECO:0007669"/>
    <property type="project" value="InterPro"/>
</dbReference>
<accession>A0AAD8TQD1</accession>
<evidence type="ECO:0000256" key="2">
    <source>
        <dbReference type="ARBA" id="ARBA00022723"/>
    </source>
</evidence>
<dbReference type="Pfam" id="PF07727">
    <property type="entry name" value="RVT_2"/>
    <property type="match status" value="1"/>
</dbReference>
<dbReference type="PANTHER" id="PTHR42648">
    <property type="entry name" value="TRANSPOSASE, PUTATIVE-RELATED"/>
    <property type="match status" value="1"/>
</dbReference>
<dbReference type="Pfam" id="PF22936">
    <property type="entry name" value="Pol_BBD"/>
    <property type="match status" value="1"/>
</dbReference>
<feature type="region of interest" description="Disordered" evidence="5">
    <location>
        <begin position="220"/>
        <end position="254"/>
    </location>
</feature>
<feature type="non-terminal residue" evidence="7">
    <location>
        <position position="1288"/>
    </location>
</feature>
<evidence type="ECO:0000313" key="8">
    <source>
        <dbReference type="Proteomes" id="UP001231189"/>
    </source>
</evidence>
<dbReference type="PANTHER" id="PTHR42648:SF21">
    <property type="entry name" value="CYSTEINE-RICH RLK (RECEPTOR-LIKE PROTEIN KINASE) 8"/>
    <property type="match status" value="1"/>
</dbReference>
<comment type="caution">
    <text evidence="7">The sequence shown here is derived from an EMBL/GenBank/DDBJ whole genome shotgun (WGS) entry which is preliminary data.</text>
</comment>
<name>A0AAD8TQD1_LOLMU</name>
<dbReference type="GO" id="GO:0006508">
    <property type="term" value="P:proteolysis"/>
    <property type="evidence" value="ECO:0007669"/>
    <property type="project" value="UniProtKB-KW"/>
</dbReference>
<dbReference type="InterPro" id="IPR001584">
    <property type="entry name" value="Integrase_cat-core"/>
</dbReference>
<dbReference type="EMBL" id="JAUUTY010000002">
    <property type="protein sequence ID" value="KAK1685811.1"/>
    <property type="molecule type" value="Genomic_DNA"/>
</dbReference>
<dbReference type="InterPro" id="IPR054722">
    <property type="entry name" value="PolX-like_BBD"/>
</dbReference>
<sequence>VDKPKFIKGVKPRLKPNPINDRYKKNKGRAFVGAEYLSDEEEEDEEKEAGVAGLAYSKPGSLFTYDYSKDYSTENDVGSSFMARTTQDDDSDDSPSSPIIGSCLMARETKVMEPPPSLSSVLDDENEDQEELIMLKELYDVRCTLRGEALVKFDFLMDSLKEKDESIEELEYQLNEKERRFDLLRQELKTERLTKELAKFTTAKNKMGLDDLLSKQRSNNQKYGLGYTPKSHKKNNYKKEKPAQDKNKKGYSSGGPKWVFDSGCTNHMTGGKGVLDQFIEDIHKKSSITFGDNSKGKVLGYGKVAISKDLCLETVMLVEHLGYNLLSIYHLADAGYNSYFTKYYVQVFRSDNLKLVLVGFVENNLYVVDLSKESPSFSTCLMAAKHDEGWLWHRRLGHVNMRNLKQLLKGEHIVGLTGVSFEKDRVCSACVAGKQLKKKHPIKSIVTTSRPLELLHLDLFGPSHYDTLGGSKYGLVIVDDYSRYSWVFLLKSKDETHREFITFAKKAQRMYESEIKAIRTDNGTEFKNYTMQEFVDDEGIKHEFSAPYTPQQNGVVERKNRTIIEMARTMLSEFNSPHNFWGEAISTAIHYSNRLFLRPLHNKTPYELLTGNKPNVMYIRVFGCKCLVKNNKGKLGKFETRTIEGIFVGYAENSHAYRYYNRSSGTIEVSCDVVFLEDNGSQVEQVVPCVAGNDVDPSSAIKHMGIGHIRPMEVHNDDQDDGVDVSSTPQVEPSSTQAEPSSATQEPPSTQDESQSEEQEEDPHSMEQDHDDDHETSSTHDQAQVVPHDQVLARDEFIDHEGTVRKIKAATRASDMKVDQVLGSISRGVVTRRHHALLITYCQHHAFVSSFEPLKVHEALVDPDWVIAMQEELECFTRNEVWSLVERPKDHRINVIGTKWVFKNKQDENGIVIRNKARKFEMSMMGELKFFLGFQVRQLEKGTFISQEKYVKDMLKKFNMTNASPMKTPMPVKGQLGSCDGERCGHKGDEWTDADLGHVAKRGRRSGVPPRLSTGRAPQTTGGGSSTGGRIKKSANKRKDKEAAQDGDEVLPDFHVGNVHIGAWRRLRESNPYRFEEPTYTGGDQFFWTNTQQVMWDDFYDSREHMKKGTIVMPKAIKDVIGMYEATKFRFVVATLRRMGLYDLMCLTPTDGCYCPTLVRQFHCTVFFHDDAPRTMTWMTGKQKYTCNYLDFCEALGFGGGRTSGFKIYSQQKFNRGDIAGCYPPEPTPGPPTISGMYYSYLLLAKLFRETLISKSGDTSECRAYHLNLMYYCLPEHRQPIDGCDLIY</sequence>
<keyword evidence="8" id="KW-1185">Reference proteome</keyword>
<dbReference type="InterPro" id="IPR057670">
    <property type="entry name" value="SH3_retrovirus"/>
</dbReference>
<keyword evidence="3" id="KW-0378">Hydrolase</keyword>
<dbReference type="GO" id="GO:0046872">
    <property type="term" value="F:metal ion binding"/>
    <property type="evidence" value="ECO:0007669"/>
    <property type="project" value="UniProtKB-KW"/>
</dbReference>
<feature type="compositionally biased region" description="Polar residues" evidence="5">
    <location>
        <begin position="725"/>
        <end position="744"/>
    </location>
</feature>
<dbReference type="InterPro" id="IPR013103">
    <property type="entry name" value="RVT_2"/>
</dbReference>
<keyword evidence="2" id="KW-0479">Metal-binding</keyword>
<dbReference type="Proteomes" id="UP001231189">
    <property type="component" value="Unassembled WGS sequence"/>
</dbReference>
<feature type="compositionally biased region" description="Basic and acidic residues" evidence="5">
    <location>
        <begin position="237"/>
        <end position="248"/>
    </location>
</feature>
<feature type="region of interest" description="Disordered" evidence="5">
    <location>
        <begin position="1001"/>
        <end position="1047"/>
    </location>
</feature>
<dbReference type="Gene3D" id="3.30.420.10">
    <property type="entry name" value="Ribonuclease H-like superfamily/Ribonuclease H"/>
    <property type="match status" value="1"/>
</dbReference>
<feature type="region of interest" description="Disordered" evidence="5">
    <location>
        <begin position="712"/>
        <end position="790"/>
    </location>
</feature>
<evidence type="ECO:0000259" key="6">
    <source>
        <dbReference type="PROSITE" id="PS50994"/>
    </source>
</evidence>
<protein>
    <recommendedName>
        <fullName evidence="6">Integrase catalytic domain-containing protein</fullName>
    </recommendedName>
</protein>
<feature type="compositionally biased region" description="Basic and acidic residues" evidence="5">
    <location>
        <begin position="762"/>
        <end position="778"/>
    </location>
</feature>
<dbReference type="Pfam" id="PF00665">
    <property type="entry name" value="rve"/>
    <property type="match status" value="1"/>
</dbReference>
<proteinExistence type="predicted"/>
<reference evidence="7" key="1">
    <citation type="submission" date="2023-07" db="EMBL/GenBank/DDBJ databases">
        <title>A chromosome-level genome assembly of Lolium multiflorum.</title>
        <authorList>
            <person name="Chen Y."/>
            <person name="Copetti D."/>
            <person name="Kolliker R."/>
            <person name="Studer B."/>
        </authorList>
    </citation>
    <scope>NUCLEOTIDE SEQUENCE</scope>
    <source>
        <strain evidence="7">02402/16</strain>
        <tissue evidence="7">Leaf</tissue>
    </source>
</reference>
<evidence type="ECO:0000256" key="1">
    <source>
        <dbReference type="ARBA" id="ARBA00022670"/>
    </source>
</evidence>
<dbReference type="SUPFAM" id="SSF53098">
    <property type="entry name" value="Ribonuclease H-like"/>
    <property type="match status" value="1"/>
</dbReference>
<dbReference type="InterPro" id="IPR012337">
    <property type="entry name" value="RNaseH-like_sf"/>
</dbReference>
<evidence type="ECO:0000256" key="3">
    <source>
        <dbReference type="ARBA" id="ARBA00022801"/>
    </source>
</evidence>
<dbReference type="Pfam" id="PF25597">
    <property type="entry name" value="SH3_retrovirus"/>
    <property type="match status" value="1"/>
</dbReference>
<evidence type="ECO:0000256" key="5">
    <source>
        <dbReference type="SAM" id="MobiDB-lite"/>
    </source>
</evidence>
<evidence type="ECO:0000256" key="4">
    <source>
        <dbReference type="SAM" id="Coils"/>
    </source>
</evidence>
<feature type="coiled-coil region" evidence="4">
    <location>
        <begin position="160"/>
        <end position="194"/>
    </location>
</feature>
<dbReference type="GO" id="GO:0008233">
    <property type="term" value="F:peptidase activity"/>
    <property type="evidence" value="ECO:0007669"/>
    <property type="project" value="UniProtKB-KW"/>
</dbReference>